<dbReference type="PANTHER" id="PTHR23406">
    <property type="entry name" value="MALIC ENZYME-RELATED"/>
    <property type="match status" value="1"/>
</dbReference>
<organism evidence="18 19">
    <name type="scientific">Lactococcus lactis subsp. lactis</name>
    <name type="common">Streptococcus lactis</name>
    <dbReference type="NCBI Taxonomy" id="1360"/>
    <lineage>
        <taxon>Bacteria</taxon>
        <taxon>Bacillati</taxon>
        <taxon>Bacillota</taxon>
        <taxon>Bacilli</taxon>
        <taxon>Lactobacillales</taxon>
        <taxon>Streptococcaceae</taxon>
        <taxon>Lactococcus</taxon>
    </lineage>
</organism>
<dbReference type="AlphaFoldDB" id="A0A0V8E256"/>
<dbReference type="SMART" id="SM00919">
    <property type="entry name" value="Malic_M"/>
    <property type="match status" value="1"/>
</dbReference>
<protein>
    <recommendedName>
        <fullName evidence="11">Malolactic enzyme</fullName>
        <ecNumber evidence="10">4.1.1.101</ecNumber>
    </recommendedName>
</protein>
<evidence type="ECO:0000313" key="19">
    <source>
        <dbReference type="Proteomes" id="UP000053719"/>
    </source>
</evidence>
<dbReference type="GO" id="GO:0043464">
    <property type="term" value="P:malolactic fermentation"/>
    <property type="evidence" value="ECO:0007669"/>
    <property type="project" value="InterPro"/>
</dbReference>
<feature type="binding site" evidence="14">
    <location>
        <position position="258"/>
    </location>
    <ligand>
        <name>a divalent metal cation</name>
        <dbReference type="ChEBI" id="CHEBI:60240"/>
    </ligand>
</feature>
<dbReference type="InterPro" id="IPR046346">
    <property type="entry name" value="Aminoacid_DH-like_N_sf"/>
</dbReference>
<evidence type="ECO:0000256" key="6">
    <source>
        <dbReference type="ARBA" id="ARBA00023027"/>
    </source>
</evidence>
<reference evidence="19" key="1">
    <citation type="submission" date="2015-10" db="EMBL/GenBank/DDBJ databases">
        <title>Draft Genome Sequences of 11 Lactococcus lactis subspecies cremoris strains.</title>
        <authorList>
            <person name="Wels M."/>
            <person name="Backus L."/>
            <person name="Boekhorst J."/>
            <person name="Dijkstra A."/>
            <person name="Beerthuizen M."/>
            <person name="Kelly W."/>
            <person name="Siezen R."/>
            <person name="Bachmann H."/>
            <person name="Van Hijum S."/>
        </authorList>
    </citation>
    <scope>NUCLEOTIDE SEQUENCE [LARGE SCALE GENOMIC DNA]</scope>
    <source>
        <strain evidence="19">M20</strain>
    </source>
</reference>
<feature type="domain" description="Malic enzyme N-terminal" evidence="17">
    <location>
        <begin position="67"/>
        <end position="249"/>
    </location>
</feature>
<comment type="caution">
    <text evidence="18">The sequence shown here is derived from an EMBL/GenBank/DDBJ whole genome shotgun (WGS) entry which is preliminary data.</text>
</comment>
<evidence type="ECO:0000256" key="15">
    <source>
        <dbReference type="RuleBase" id="RU003427"/>
    </source>
</evidence>
<comment type="cofactor">
    <cofactor evidence="1">
        <name>NAD(+)</name>
        <dbReference type="ChEBI" id="CHEBI:57540"/>
    </cofactor>
</comment>
<dbReference type="Gene3D" id="3.40.50.720">
    <property type="entry name" value="NAD(P)-binding Rossmann-like Domain"/>
    <property type="match status" value="1"/>
</dbReference>
<dbReference type="SUPFAM" id="SSF53223">
    <property type="entry name" value="Aminoacid dehydrogenase-like, N-terminal domain"/>
    <property type="match status" value="1"/>
</dbReference>
<evidence type="ECO:0000256" key="10">
    <source>
        <dbReference type="ARBA" id="ARBA00066983"/>
    </source>
</evidence>
<dbReference type="GO" id="GO:0051287">
    <property type="term" value="F:NAD binding"/>
    <property type="evidence" value="ECO:0007669"/>
    <property type="project" value="InterPro"/>
</dbReference>
<feature type="binding site" evidence="13">
    <location>
        <position position="403"/>
    </location>
    <ligand>
        <name>(S)-malate</name>
        <dbReference type="ChEBI" id="CHEBI:15589"/>
    </ligand>
</feature>
<evidence type="ECO:0000256" key="13">
    <source>
        <dbReference type="PIRSR" id="PIRSR000106-2"/>
    </source>
</evidence>
<keyword evidence="5 14" id="KW-0479">Metal-binding</keyword>
<dbReference type="PANTHER" id="PTHR23406:SF34">
    <property type="entry name" value="NAD-DEPENDENT MALIC ENZYME, MITOCHONDRIAL"/>
    <property type="match status" value="1"/>
</dbReference>
<dbReference type="NCBIfam" id="NF041582">
    <property type="entry name" value="malolactic"/>
    <property type="match status" value="1"/>
</dbReference>
<dbReference type="PROSITE" id="PS00331">
    <property type="entry name" value="MALIC_ENZYMES"/>
    <property type="match status" value="1"/>
</dbReference>
<dbReference type="GO" id="GO:0006108">
    <property type="term" value="P:malate metabolic process"/>
    <property type="evidence" value="ECO:0007669"/>
    <property type="project" value="TreeGrafter"/>
</dbReference>
<evidence type="ECO:0000256" key="12">
    <source>
        <dbReference type="PIRSR" id="PIRSR000106-1"/>
    </source>
</evidence>
<accession>A0A0V8E256</accession>
<comment type="cofactor">
    <cofactor evidence="2">
        <name>Mn(2+)</name>
        <dbReference type="ChEBI" id="CHEBI:29035"/>
    </cofactor>
</comment>
<evidence type="ECO:0000256" key="8">
    <source>
        <dbReference type="ARBA" id="ARBA00023239"/>
    </source>
</evidence>
<dbReference type="PIRSF" id="PIRSF000106">
    <property type="entry name" value="ME"/>
    <property type="match status" value="1"/>
</dbReference>
<keyword evidence="7" id="KW-0464">Manganese</keyword>
<feature type="domain" description="Malic enzyme NAD-binding" evidence="16">
    <location>
        <begin position="259"/>
        <end position="515"/>
    </location>
</feature>
<feature type="binding site" evidence="13">
    <location>
        <position position="447"/>
    </location>
    <ligand>
        <name>(S)-malate</name>
        <dbReference type="ChEBI" id="CHEBI:15589"/>
    </ligand>
</feature>
<dbReference type="FunFam" id="3.40.50.10380:FF:000001">
    <property type="entry name" value="NAD-dependent malic enzyme"/>
    <property type="match status" value="1"/>
</dbReference>
<comment type="cofactor">
    <cofactor evidence="14">
        <name>Mg(2+)</name>
        <dbReference type="ChEBI" id="CHEBI:18420"/>
    </cofactor>
    <cofactor evidence="14">
        <name>Mn(2+)</name>
        <dbReference type="ChEBI" id="CHEBI:29035"/>
    </cofactor>
    <text evidence="14">Divalent metal cations. Prefers magnesium or manganese.</text>
</comment>
<feature type="active site" description="Proton donor" evidence="12">
    <location>
        <position position="90"/>
    </location>
</feature>
<dbReference type="Gene3D" id="3.40.50.10380">
    <property type="entry name" value="Malic enzyme, N-terminal domain"/>
    <property type="match status" value="1"/>
</dbReference>
<dbReference type="GO" id="GO:0030145">
    <property type="term" value="F:manganese ion binding"/>
    <property type="evidence" value="ECO:0007669"/>
    <property type="project" value="UniProtKB-ARBA"/>
</dbReference>
<dbReference type="NCBIfam" id="NF010052">
    <property type="entry name" value="PRK13529.1"/>
    <property type="match status" value="1"/>
</dbReference>
<keyword evidence="8" id="KW-0456">Lyase</keyword>
<evidence type="ECO:0000256" key="1">
    <source>
        <dbReference type="ARBA" id="ARBA00001911"/>
    </source>
</evidence>
<dbReference type="EMBL" id="LKLU01000101">
    <property type="protein sequence ID" value="KSU19890.1"/>
    <property type="molecule type" value="Genomic_DNA"/>
</dbReference>
<evidence type="ECO:0000256" key="5">
    <source>
        <dbReference type="ARBA" id="ARBA00022723"/>
    </source>
</evidence>
<dbReference type="InterPro" id="IPR036291">
    <property type="entry name" value="NAD(P)-bd_dom_sf"/>
</dbReference>
<dbReference type="Pfam" id="PF00390">
    <property type="entry name" value="malic"/>
    <property type="match status" value="1"/>
</dbReference>
<evidence type="ECO:0000256" key="4">
    <source>
        <dbReference type="ARBA" id="ARBA00011738"/>
    </source>
</evidence>
<dbReference type="InterPro" id="IPR012301">
    <property type="entry name" value="Malic_N_dom"/>
</dbReference>
<evidence type="ECO:0000259" key="17">
    <source>
        <dbReference type="SMART" id="SM01274"/>
    </source>
</evidence>
<feature type="active site" description="Proton acceptor" evidence="12">
    <location>
        <position position="163"/>
    </location>
</feature>
<evidence type="ECO:0000256" key="2">
    <source>
        <dbReference type="ARBA" id="ARBA00001936"/>
    </source>
</evidence>
<dbReference type="SMART" id="SM01274">
    <property type="entry name" value="malic"/>
    <property type="match status" value="1"/>
</dbReference>
<evidence type="ECO:0000256" key="14">
    <source>
        <dbReference type="PIRSR" id="PIRSR000106-3"/>
    </source>
</evidence>
<gene>
    <name evidence="18" type="ORF">M20_1897</name>
</gene>
<dbReference type="FunFam" id="3.40.50.720:FF:000182">
    <property type="entry name" value="NAD-dependent malic enzyme"/>
    <property type="match status" value="1"/>
</dbReference>
<feature type="binding site" evidence="14">
    <location>
        <position position="234"/>
    </location>
    <ligand>
        <name>a divalent metal cation</name>
        <dbReference type="ChEBI" id="CHEBI:60240"/>
    </ligand>
</feature>
<dbReference type="GO" id="GO:0004470">
    <property type="term" value="F:malic enzyme activity"/>
    <property type="evidence" value="ECO:0007669"/>
    <property type="project" value="InterPro"/>
</dbReference>
<dbReference type="GO" id="GO:0016616">
    <property type="term" value="F:oxidoreductase activity, acting on the CH-OH group of donors, NAD or NADP as acceptor"/>
    <property type="evidence" value="ECO:0007669"/>
    <property type="project" value="InterPro"/>
</dbReference>
<proteinExistence type="inferred from homology"/>
<dbReference type="InterPro" id="IPR012302">
    <property type="entry name" value="Malic_NAD-bd"/>
</dbReference>
<dbReference type="InterPro" id="IPR001891">
    <property type="entry name" value="Malic_OxRdtase"/>
</dbReference>
<dbReference type="RefSeq" id="WP_058212006.1">
    <property type="nucleotide sequence ID" value="NZ_LKLU01000101.1"/>
</dbReference>
<name>A0A0V8E256_LACLL</name>
<dbReference type="Proteomes" id="UP000053719">
    <property type="component" value="Unassembled WGS sequence"/>
</dbReference>
<dbReference type="InterPro" id="IPR037062">
    <property type="entry name" value="Malic_N_dom_sf"/>
</dbReference>
<evidence type="ECO:0000256" key="7">
    <source>
        <dbReference type="ARBA" id="ARBA00023211"/>
    </source>
</evidence>
<dbReference type="InterPro" id="IPR015884">
    <property type="entry name" value="Malic_enzyme_CS"/>
</dbReference>
<feature type="binding site" evidence="14">
    <location>
        <position position="235"/>
    </location>
    <ligand>
        <name>a divalent metal cation</name>
        <dbReference type="ChEBI" id="CHEBI:60240"/>
    </ligand>
</feature>
<evidence type="ECO:0000259" key="16">
    <source>
        <dbReference type="SMART" id="SM00919"/>
    </source>
</evidence>
<dbReference type="EC" id="4.1.1.101" evidence="10"/>
<comment type="subunit">
    <text evidence="4">Homodimer.</text>
</comment>
<dbReference type="PRINTS" id="PR00072">
    <property type="entry name" value="MALOXRDTASE"/>
</dbReference>
<evidence type="ECO:0000256" key="9">
    <source>
        <dbReference type="ARBA" id="ARBA00051739"/>
    </source>
</evidence>
<evidence type="ECO:0000256" key="11">
    <source>
        <dbReference type="ARBA" id="ARBA00074565"/>
    </source>
</evidence>
<dbReference type="PATRIC" id="fig|1360.114.peg.2201"/>
<evidence type="ECO:0000256" key="3">
    <source>
        <dbReference type="ARBA" id="ARBA00008785"/>
    </source>
</evidence>
<evidence type="ECO:0000313" key="18">
    <source>
        <dbReference type="EMBL" id="KSU19890.1"/>
    </source>
</evidence>
<dbReference type="Pfam" id="PF03949">
    <property type="entry name" value="Malic_M"/>
    <property type="match status" value="1"/>
</dbReference>
<comment type="catalytic activity">
    <reaction evidence="9">
        <text>(S)-malate + H(+) = (S)-lactate + CO2</text>
        <dbReference type="Rhea" id="RHEA:46276"/>
        <dbReference type="ChEBI" id="CHEBI:15378"/>
        <dbReference type="ChEBI" id="CHEBI:15589"/>
        <dbReference type="ChEBI" id="CHEBI:16526"/>
        <dbReference type="ChEBI" id="CHEBI:16651"/>
        <dbReference type="EC" id="4.1.1.101"/>
    </reaction>
</comment>
<comment type="similarity">
    <text evidence="3 15">Belongs to the malic enzymes family.</text>
</comment>
<dbReference type="GO" id="GO:0005829">
    <property type="term" value="C:cytosol"/>
    <property type="evidence" value="ECO:0007669"/>
    <property type="project" value="TreeGrafter"/>
</dbReference>
<dbReference type="GO" id="GO:0043883">
    <property type="term" value="F:malolactic enzyme activity"/>
    <property type="evidence" value="ECO:0007669"/>
    <property type="project" value="UniProtKB-EC"/>
</dbReference>
<sequence length="540" mass="59544">MRAHEILNNPFLNKGTAFTMKERQELGLIGLLPPTVQTIEEQAEQTYEQYLTKPSDLEKRHFLMEIFNTNRTLFYYLFNKHIVEFNPVVYDPTIADTIENYSHLFVDPQYAAYLDINHPENITETLKNAAGDREIRLIVVTDAEGILGIGDWGTQGVDISVGKLMIYTAAAGIDPASVLPVVIDAGTNRKELLEDHLYLGNHQERIYGDQYYSFVDQFVETAESIFPKLYLHWEDFGRSNAATILNNYKTKIPTFNDDIQGTGIVVLGGIFGSLDITGEKLTDQVYLCYGGGSAGAGIAGRVHAEMVSEGLSEEEAYKHFFMIDQQGLLFDDMEDLTPAQKPFAKKRTDYKDAGDMTDLLNVVKTVKPTILVGTSTNPGAFTKEVVEAMCANTERPVIFPISNPTKKMEATAEQVIEWSDGKAFVATGVPSGTINYKGVDYQIGQANNSLIYPGLGLGMLASEAKLLTDEMIGAAAHSLSGLVDPGKPGAPVLPPFEFVADVSIKVAEAVAKKAQEQGLTESKETDMAKAVRDLKWYPEY</sequence>
<keyword evidence="6" id="KW-0520">NAD</keyword>
<dbReference type="InterPro" id="IPR048182">
    <property type="entry name" value="Malolactic_enz"/>
</dbReference>
<dbReference type="SUPFAM" id="SSF51735">
    <property type="entry name" value="NAD(P)-binding Rossmann-fold domains"/>
    <property type="match status" value="1"/>
</dbReference>